<name>V6HT59_9LEPT</name>
<organism evidence="1 2">
    <name type="scientific">Leptospira inadai serovar Lyme str. 10</name>
    <dbReference type="NCBI Taxonomy" id="1049790"/>
    <lineage>
        <taxon>Bacteria</taxon>
        <taxon>Pseudomonadati</taxon>
        <taxon>Spirochaetota</taxon>
        <taxon>Spirochaetia</taxon>
        <taxon>Leptospirales</taxon>
        <taxon>Leptospiraceae</taxon>
        <taxon>Leptospira</taxon>
    </lineage>
</organism>
<proteinExistence type="predicted"/>
<dbReference type="EMBL" id="AHMM02000024">
    <property type="protein sequence ID" value="EQA35849.1"/>
    <property type="molecule type" value="Genomic_DNA"/>
</dbReference>
<gene>
    <name evidence="1" type="ORF">LEP1GSC047_0526</name>
</gene>
<comment type="caution">
    <text evidence="1">The sequence shown here is derived from an EMBL/GenBank/DDBJ whole genome shotgun (WGS) entry which is preliminary data.</text>
</comment>
<dbReference type="AlphaFoldDB" id="V6HT59"/>
<evidence type="ECO:0000313" key="2">
    <source>
        <dbReference type="Proteomes" id="UP000018719"/>
    </source>
</evidence>
<evidence type="ECO:0000313" key="1">
    <source>
        <dbReference type="EMBL" id="EQA35849.1"/>
    </source>
</evidence>
<protein>
    <submittedName>
        <fullName evidence="1">Uncharacterized protein</fullName>
    </submittedName>
</protein>
<dbReference type="Proteomes" id="UP000018719">
    <property type="component" value="Unassembled WGS sequence"/>
</dbReference>
<dbReference type="STRING" id="1049790.LEP1GSC047_0526"/>
<accession>V6HT59</accession>
<sequence length="47" mass="5320">MALLLSPSRKITCPACTAILFIRFLLSLPNFSDLACQLSIRIDYSFR</sequence>
<reference evidence="1 2" key="1">
    <citation type="submission" date="2013-05" db="EMBL/GenBank/DDBJ databases">
        <authorList>
            <person name="Harkins D.M."/>
            <person name="Durkin A.S."/>
            <person name="Brinkac L.M."/>
            <person name="Haft D.H."/>
            <person name="Selengut J.D."/>
            <person name="Sanka R."/>
            <person name="DePew J."/>
            <person name="Purushe J."/>
            <person name="Hartskeerl R.A."/>
            <person name="Ahmed A."/>
            <person name="van der Linden H."/>
            <person name="Goris M.G.A."/>
            <person name="Vinetz J.M."/>
            <person name="Sutton G.G."/>
            <person name="Nierman W.C."/>
            <person name="Fouts D.E."/>
        </authorList>
    </citation>
    <scope>NUCLEOTIDE SEQUENCE [LARGE SCALE GENOMIC DNA]</scope>
    <source>
        <strain evidence="1 2">10</strain>
    </source>
</reference>